<feature type="region of interest" description="Disordered" evidence="2">
    <location>
        <begin position="1417"/>
        <end position="1448"/>
    </location>
</feature>
<evidence type="ECO:0000256" key="1">
    <source>
        <dbReference type="ARBA" id="ARBA00022837"/>
    </source>
</evidence>
<evidence type="ECO:0000256" key="2">
    <source>
        <dbReference type="SAM" id="MobiDB-lite"/>
    </source>
</evidence>
<dbReference type="Proteomes" id="UP000050794">
    <property type="component" value="Unassembled WGS sequence"/>
</dbReference>
<dbReference type="SUPFAM" id="SSF47473">
    <property type="entry name" value="EF-hand"/>
    <property type="match status" value="2"/>
</dbReference>
<dbReference type="PANTHER" id="PTHR10827">
    <property type="entry name" value="RETICULOCALBIN"/>
    <property type="match status" value="1"/>
</dbReference>
<feature type="region of interest" description="Disordered" evidence="2">
    <location>
        <begin position="977"/>
        <end position="996"/>
    </location>
</feature>
<dbReference type="PROSITE" id="PS00018">
    <property type="entry name" value="EF_HAND_1"/>
    <property type="match status" value="2"/>
</dbReference>
<evidence type="ECO:0000313" key="5">
    <source>
        <dbReference type="WBParaSite" id="TCNE_0001271301-mRNA-1"/>
    </source>
</evidence>
<feature type="compositionally biased region" description="Basic and acidic residues" evidence="2">
    <location>
        <begin position="1267"/>
        <end position="1305"/>
    </location>
</feature>
<feature type="compositionally biased region" description="Basic residues" evidence="2">
    <location>
        <begin position="1057"/>
        <end position="1072"/>
    </location>
</feature>
<dbReference type="Pfam" id="PF13202">
    <property type="entry name" value="EF-hand_5"/>
    <property type="match status" value="2"/>
</dbReference>
<feature type="region of interest" description="Disordered" evidence="2">
    <location>
        <begin position="1012"/>
        <end position="1090"/>
    </location>
</feature>
<feature type="domain" description="EF-hand" evidence="3">
    <location>
        <begin position="63"/>
        <end position="98"/>
    </location>
</feature>
<feature type="compositionally biased region" description="Polar residues" evidence="2">
    <location>
        <begin position="700"/>
        <end position="719"/>
    </location>
</feature>
<evidence type="ECO:0000313" key="4">
    <source>
        <dbReference type="Proteomes" id="UP000050794"/>
    </source>
</evidence>
<sequence>LLSHFDLTNDGIVDGRELRTVAYMDYKTPPETSNEILHRSDVNMDEVLDKSELRTAKTLIDAHAQRMAEQWLREHDTDKDGRISETELLQGEYVEHGHSFAQIRGRFREADTNNDSFLNTLELMHVRRLLRVIAINNAAEVMKKYDSDGDHFLSLPEAQILADEIFDLGPDITATILDGVDHRKAKQINELQLVDFLSDLREEAAVTALDKLAVSFTYIFEALDKNGNGMVTFDEIILKYGRQMKKQALKKIFSEVDVNRNANIDPIEFVSMQNLITEWNRQLSSSKDNEKKRRVITVTMPRSPELEALIQARRQQEEKTIYRDRSEPKLVRLVRQAGQQSFDEQMKEFGFGEVSKENATVLDMSSQEMAKLGFQIDSKDDNERNDYKVASEQIPKSQPRVTQSDDDIRLSITTITTPFKQAQTTTTATTTPTTATTDTVVDAINTDTMVAKTTATVSETPMATRASRFEMAASENVYKNQGSTEVVREAMNSSHTRDTVLTEKVTKLDDDEQPTHTKIDDNDFRILRVKDQNGKVTANFRQIERFIEKMREAIHRIIQLEEEGKEKKGNVTLDNARIHHNAKMVEKKDMTMTTEKQNVKKRKNSRKFSKLGDQRRVENNNSAINQTTTKKSVGKVEETRRDRNNVVSTQERNSLETSKATNEHDQNKPGNSQSHVTKSALGETVVKDNNGSLIDDVETKSQTTIDNKGQPKENASISEASVDETEHIDFNVDSKQVNPTNDDRIVSTTQLSTAQYEDVTQVPTAITNTSIAAIISSSTSSTITTATNTTLATAPTTSTTATVSPVNNITTAISSSSPIIAETKLVTTDSRINLKDGVNESQNDDESKTTDSTTLETDNSNDKGIAPIDDATELDENGQRVHSTINDKDFAFLTVKDKEGKVLSNQAIVNFKKFERFIEQMRNDIHHIAKMEAVKKKKPVVVDKDGITAAISKAEPKVNNSMVATNEEHSMMDEALNSSKADDPSNDNQFTIDPLTHGTDDFAIVNVTDKAEENRNQTNAEEDTKTIENSQADKKSELLSHETSGFEVVTATDISHKDKHKKRKNVKSKGAGRKSVSSQSALFIPERTTNEKGELVHSEIENASEFAVVPSTRNFEEDAFGNPILPKDKQGRPIIVNDMDELPPPERLTNEKGEVVHSDIFTDDFTILKTTDRNGNVLTVDEVMGEEKESSEEDDFFAEKKDARANGSPTKHTKLKRQLIYEDEGDTNGSANASQKENNANMREAIDLQKGERKHKDKKDEKKHKEKKDGGKHEEKGADKGRKWKINERKHNEKMNRSLDEHSETDTIGSEKIAEAHQTTMSTNDNVESIEKANRKESNNNDPDENVTEESGKGHEEEEHKNDKHNEKEATHKRHKKKKRKESKIHRLRSFNQTEIELSTHNVTSLVDDVDVDKTNSNHRNQTIGSSYLIESGAEPATGPPTPNFDKLKDDEIRAKARMLLTNRKGTLSGGRAVTRNFEETLAETVPYNDTDFS</sequence>
<name>A0A183UW43_TOXCA</name>
<protein>
    <submittedName>
        <fullName evidence="5">Calmodulin</fullName>
    </submittedName>
</protein>
<feature type="compositionally biased region" description="Polar residues" evidence="2">
    <location>
        <begin position="668"/>
        <end position="677"/>
    </location>
</feature>
<dbReference type="GO" id="GO:0005509">
    <property type="term" value="F:calcium ion binding"/>
    <property type="evidence" value="ECO:0007669"/>
    <property type="project" value="InterPro"/>
</dbReference>
<feature type="compositionally biased region" description="Basic and acidic residues" evidence="2">
    <location>
        <begin position="1022"/>
        <end position="1040"/>
    </location>
</feature>
<dbReference type="CDD" id="cd00051">
    <property type="entry name" value="EFh"/>
    <property type="match status" value="1"/>
</dbReference>
<feature type="compositionally biased region" description="Basic residues" evidence="2">
    <location>
        <begin position="1371"/>
        <end position="1388"/>
    </location>
</feature>
<keyword evidence="1" id="KW-0106">Calcium</keyword>
<feature type="compositionally biased region" description="Basic and acidic residues" evidence="2">
    <location>
        <begin position="1350"/>
        <end position="1370"/>
    </location>
</feature>
<feature type="compositionally biased region" description="Basic residues" evidence="2">
    <location>
        <begin position="599"/>
        <end position="609"/>
    </location>
</feature>
<feature type="compositionally biased region" description="Polar residues" evidence="2">
    <location>
        <begin position="619"/>
        <end position="631"/>
    </location>
</feature>
<feature type="region of interest" description="Disordered" evidence="2">
    <location>
        <begin position="835"/>
        <end position="867"/>
    </location>
</feature>
<dbReference type="SMART" id="SM00054">
    <property type="entry name" value="EFh"/>
    <property type="match status" value="5"/>
</dbReference>
<feature type="region of interest" description="Disordered" evidence="2">
    <location>
        <begin position="1174"/>
        <end position="1388"/>
    </location>
</feature>
<feature type="compositionally biased region" description="Basic and acidic residues" evidence="2">
    <location>
        <begin position="1329"/>
        <end position="1339"/>
    </location>
</feature>
<feature type="domain" description="EF-hand" evidence="3">
    <location>
        <begin position="219"/>
        <end position="246"/>
    </location>
</feature>
<dbReference type="Gene3D" id="1.10.238.10">
    <property type="entry name" value="EF-hand"/>
    <property type="match status" value="3"/>
</dbReference>
<keyword evidence="4" id="KW-1185">Reference proteome</keyword>
<dbReference type="InterPro" id="IPR018247">
    <property type="entry name" value="EF_Hand_1_Ca_BS"/>
</dbReference>
<feature type="compositionally biased region" description="Polar residues" evidence="2">
    <location>
        <begin position="1317"/>
        <end position="1327"/>
    </location>
</feature>
<feature type="region of interest" description="Disordered" evidence="2">
    <location>
        <begin position="585"/>
        <end position="721"/>
    </location>
</feature>
<dbReference type="PROSITE" id="PS50222">
    <property type="entry name" value="EF_HAND_2"/>
    <property type="match status" value="2"/>
</dbReference>
<feature type="region of interest" description="Disordered" evidence="2">
    <location>
        <begin position="1119"/>
        <end position="1153"/>
    </location>
</feature>
<dbReference type="WBParaSite" id="TCNE_0001271301-mRNA-1">
    <property type="protein sequence ID" value="TCNE_0001271301-mRNA-1"/>
    <property type="gene ID" value="TCNE_0001271301"/>
</dbReference>
<reference evidence="5" key="1">
    <citation type="submission" date="2016-06" db="UniProtKB">
        <authorList>
            <consortium name="WormBaseParasite"/>
        </authorList>
    </citation>
    <scope>IDENTIFICATION</scope>
</reference>
<feature type="compositionally biased region" description="Basic and acidic residues" evidence="2">
    <location>
        <begin position="634"/>
        <end position="644"/>
    </location>
</feature>
<evidence type="ECO:0000259" key="3">
    <source>
        <dbReference type="PROSITE" id="PS50222"/>
    </source>
</evidence>
<dbReference type="PANTHER" id="PTHR10827:SF85">
    <property type="entry name" value="CALCIUM-BINDING PROTEIN"/>
    <property type="match status" value="1"/>
</dbReference>
<accession>A0A183UW43</accession>
<dbReference type="InterPro" id="IPR002048">
    <property type="entry name" value="EF_hand_dom"/>
</dbReference>
<feature type="compositionally biased region" description="Polar residues" evidence="2">
    <location>
        <begin position="1227"/>
        <end position="1241"/>
    </location>
</feature>
<proteinExistence type="predicted"/>
<feature type="compositionally biased region" description="Polar residues" evidence="2">
    <location>
        <begin position="645"/>
        <end position="660"/>
    </location>
</feature>
<dbReference type="InterPro" id="IPR011992">
    <property type="entry name" value="EF-hand-dom_pair"/>
</dbReference>
<organism evidence="4 5">
    <name type="scientific">Toxocara canis</name>
    <name type="common">Canine roundworm</name>
    <dbReference type="NCBI Taxonomy" id="6265"/>
    <lineage>
        <taxon>Eukaryota</taxon>
        <taxon>Metazoa</taxon>
        <taxon>Ecdysozoa</taxon>
        <taxon>Nematoda</taxon>
        <taxon>Chromadorea</taxon>
        <taxon>Rhabditida</taxon>
        <taxon>Spirurina</taxon>
        <taxon>Ascaridomorpha</taxon>
        <taxon>Ascaridoidea</taxon>
        <taxon>Toxocaridae</taxon>
        <taxon>Toxocara</taxon>
    </lineage>
</organism>
<feature type="compositionally biased region" description="Basic residues" evidence="2">
    <location>
        <begin position="1252"/>
        <end position="1266"/>
    </location>
</feature>